<evidence type="ECO:0000313" key="1">
    <source>
        <dbReference type="EMBL" id="BCP02062.1"/>
    </source>
</evidence>
<evidence type="ECO:0000313" key="2">
    <source>
        <dbReference type="Proteomes" id="UP000595205"/>
    </source>
</evidence>
<dbReference type="Proteomes" id="UP000595205">
    <property type="component" value="Chromosome"/>
</dbReference>
<dbReference type="EMBL" id="AP024255">
    <property type="protein sequence ID" value="BCP02062.1"/>
    <property type="molecule type" value="Genomic_DNA"/>
</dbReference>
<protein>
    <submittedName>
        <fullName evidence="1">Uncharacterized protein</fullName>
    </submittedName>
</protein>
<dbReference type="AlphaFoldDB" id="A0A7R7RRD0"/>
<reference evidence="1 2" key="1">
    <citation type="submission" date="2020-12" db="EMBL/GenBank/DDBJ databases">
        <title>Genome sequence of clinical Mycobacterium intracellulare strains.</title>
        <authorList>
            <person name="Tateishi Y."/>
            <person name="Matsumoto S."/>
            <person name="Fukushima Y."/>
            <person name="Nakajima C."/>
            <person name="Suzuki Y."/>
        </authorList>
    </citation>
    <scope>NUCLEOTIDE SEQUENCE [LARGE SCALE GENOMIC DNA]</scope>
    <source>
        <strain evidence="1 2">M018</strain>
    </source>
</reference>
<proteinExistence type="predicted"/>
<sequence length="72" mass="7945">MAQAPGKRIAAPSMPSPEINIMLRRSIYKPPIVESRHVKPGALSPGNSRKRCYNTTRWGCGASRGLSARRVR</sequence>
<accession>A0A7R7RRD0</accession>
<organism evidence="1 2">
    <name type="scientific">Mycobacterium intracellulare</name>
    <dbReference type="NCBI Taxonomy" id="1767"/>
    <lineage>
        <taxon>Bacteria</taxon>
        <taxon>Bacillati</taxon>
        <taxon>Actinomycetota</taxon>
        <taxon>Actinomycetes</taxon>
        <taxon>Mycobacteriales</taxon>
        <taxon>Mycobacteriaceae</taxon>
        <taxon>Mycobacterium</taxon>
        <taxon>Mycobacterium avium complex (MAC)</taxon>
    </lineage>
</organism>
<gene>
    <name evidence="1" type="ORF">MINTM018_48310</name>
</gene>
<name>A0A7R7RRD0_MYCIT</name>